<dbReference type="EMBL" id="LFYR01000605">
    <property type="protein sequence ID" value="KMZ73058.1"/>
    <property type="molecule type" value="Genomic_DNA"/>
</dbReference>
<comment type="caution">
    <text evidence="1">The sequence shown here is derived from an EMBL/GenBank/DDBJ whole genome shotgun (WGS) entry which is preliminary data.</text>
</comment>
<dbReference type="Gene3D" id="2.120.10.90">
    <property type="entry name" value="DNA gyrase/topoisomerase IV, subunit A, C-terminal"/>
    <property type="match status" value="1"/>
</dbReference>
<dbReference type="InterPro" id="IPR006691">
    <property type="entry name" value="GyrA/parC_rep"/>
</dbReference>
<name>A0A0K9PVJ9_ZOSMR</name>
<dbReference type="Pfam" id="PF03989">
    <property type="entry name" value="DNA_gyraseA_C"/>
    <property type="match status" value="1"/>
</dbReference>
<dbReference type="InterPro" id="IPR050220">
    <property type="entry name" value="Type_II_DNA_Topoisomerases"/>
</dbReference>
<evidence type="ECO:0000313" key="2">
    <source>
        <dbReference type="Proteomes" id="UP000036987"/>
    </source>
</evidence>
<keyword evidence="2" id="KW-1185">Reference proteome</keyword>
<evidence type="ECO:0008006" key="3">
    <source>
        <dbReference type="Google" id="ProtNLM"/>
    </source>
</evidence>
<evidence type="ECO:0000313" key="1">
    <source>
        <dbReference type="EMBL" id="KMZ73058.1"/>
    </source>
</evidence>
<accession>A0A0K9PVJ9</accession>
<dbReference type="InterPro" id="IPR035516">
    <property type="entry name" value="Gyrase/topoIV_suA_C"/>
</dbReference>
<sequence length="86" mass="9490">MFTTNRSCLLMACIYTCNKIPEDGESDEQVVLVSQSGTVNRFKVRDISIQSRFARGVILMRLEHGGKIKSASLISPTVADEGQLDI</sequence>
<gene>
    <name evidence="1" type="ORF">ZOSMA_1550G00010</name>
</gene>
<reference evidence="2" key="1">
    <citation type="journal article" date="2016" name="Nature">
        <title>The genome of the seagrass Zostera marina reveals angiosperm adaptation to the sea.</title>
        <authorList>
            <person name="Olsen J.L."/>
            <person name="Rouze P."/>
            <person name="Verhelst B."/>
            <person name="Lin Y.-C."/>
            <person name="Bayer T."/>
            <person name="Collen J."/>
            <person name="Dattolo E."/>
            <person name="De Paoli E."/>
            <person name="Dittami S."/>
            <person name="Maumus F."/>
            <person name="Michel G."/>
            <person name="Kersting A."/>
            <person name="Lauritano C."/>
            <person name="Lohaus R."/>
            <person name="Toepel M."/>
            <person name="Tonon T."/>
            <person name="Vanneste K."/>
            <person name="Amirebrahimi M."/>
            <person name="Brakel J."/>
            <person name="Bostroem C."/>
            <person name="Chovatia M."/>
            <person name="Grimwood J."/>
            <person name="Jenkins J.W."/>
            <person name="Jueterbock A."/>
            <person name="Mraz A."/>
            <person name="Stam W.T."/>
            <person name="Tice H."/>
            <person name="Bornberg-Bauer E."/>
            <person name="Green P.J."/>
            <person name="Pearson G.A."/>
            <person name="Procaccini G."/>
            <person name="Duarte C.M."/>
            <person name="Schmutz J."/>
            <person name="Reusch T.B.H."/>
            <person name="Van de Peer Y."/>
        </authorList>
    </citation>
    <scope>NUCLEOTIDE SEQUENCE [LARGE SCALE GENOMIC DNA]</scope>
    <source>
        <strain evidence="2">cv. Finnish</strain>
    </source>
</reference>
<dbReference type="AlphaFoldDB" id="A0A0K9PVJ9"/>
<dbReference type="GO" id="GO:0006265">
    <property type="term" value="P:DNA topological change"/>
    <property type="evidence" value="ECO:0007669"/>
    <property type="project" value="InterPro"/>
</dbReference>
<organism evidence="1 2">
    <name type="scientific">Zostera marina</name>
    <name type="common">Eelgrass</name>
    <dbReference type="NCBI Taxonomy" id="29655"/>
    <lineage>
        <taxon>Eukaryota</taxon>
        <taxon>Viridiplantae</taxon>
        <taxon>Streptophyta</taxon>
        <taxon>Embryophyta</taxon>
        <taxon>Tracheophyta</taxon>
        <taxon>Spermatophyta</taxon>
        <taxon>Magnoliopsida</taxon>
        <taxon>Liliopsida</taxon>
        <taxon>Zosteraceae</taxon>
        <taxon>Zostera</taxon>
    </lineage>
</organism>
<protein>
    <recommendedName>
        <fullName evidence="3">DNA gyrase subunit A</fullName>
    </recommendedName>
</protein>
<dbReference type="STRING" id="29655.A0A0K9PVJ9"/>
<dbReference type="OrthoDB" id="276498at2759"/>
<dbReference type="Proteomes" id="UP000036987">
    <property type="component" value="Unassembled WGS sequence"/>
</dbReference>
<dbReference type="PANTHER" id="PTHR43493:SF5">
    <property type="entry name" value="DNA GYRASE SUBUNIT A, CHLOROPLASTIC_MITOCHONDRIAL"/>
    <property type="match status" value="1"/>
</dbReference>
<dbReference type="GO" id="GO:0005524">
    <property type="term" value="F:ATP binding"/>
    <property type="evidence" value="ECO:0007669"/>
    <property type="project" value="InterPro"/>
</dbReference>
<dbReference type="SUPFAM" id="SSF101904">
    <property type="entry name" value="GyrA/ParC C-terminal domain-like"/>
    <property type="match status" value="1"/>
</dbReference>
<dbReference type="GO" id="GO:0003677">
    <property type="term" value="F:DNA binding"/>
    <property type="evidence" value="ECO:0007669"/>
    <property type="project" value="InterPro"/>
</dbReference>
<proteinExistence type="predicted"/>
<dbReference type="GO" id="GO:0003916">
    <property type="term" value="F:DNA topoisomerase activity"/>
    <property type="evidence" value="ECO:0007669"/>
    <property type="project" value="InterPro"/>
</dbReference>
<dbReference type="PANTHER" id="PTHR43493">
    <property type="entry name" value="DNA GYRASE/TOPOISOMERASE SUBUNIT A"/>
    <property type="match status" value="1"/>
</dbReference>